<dbReference type="Proteomes" id="UP000504844">
    <property type="component" value="Plasmid unnamed1"/>
</dbReference>
<dbReference type="KEGG" id="dee:HQN60_15685"/>
<reference evidence="1 2" key="1">
    <citation type="submission" date="2020-05" db="EMBL/GenBank/DDBJ databases">
        <title>Complete genome sequence of Deefgea sp. D17.</title>
        <authorList>
            <person name="Bae J.-W."/>
            <person name="Han J.E."/>
        </authorList>
    </citation>
    <scope>NUCLEOTIDE SEQUENCE [LARGE SCALE GENOMIC DNA]</scope>
    <source>
        <strain evidence="1 2">D17</strain>
        <plasmid evidence="1 2">unnamed1</plasmid>
    </source>
</reference>
<gene>
    <name evidence="1" type="ORF">HQN60_15685</name>
</gene>
<keyword evidence="2" id="KW-1185">Reference proteome</keyword>
<name>A0A6M8SSE6_9NEIS</name>
<proteinExistence type="predicted"/>
<dbReference type="EMBL" id="CP054144">
    <property type="protein sequence ID" value="QKJ68253.1"/>
    <property type="molecule type" value="Genomic_DNA"/>
</dbReference>
<accession>A0A6M8SSE6</accession>
<dbReference type="RefSeq" id="WP_173534754.1">
    <property type="nucleotide sequence ID" value="NZ_CP054144.1"/>
</dbReference>
<evidence type="ECO:0000313" key="1">
    <source>
        <dbReference type="EMBL" id="QKJ68253.1"/>
    </source>
</evidence>
<dbReference type="AlphaFoldDB" id="A0A6M8SSE6"/>
<geneLocation type="plasmid" evidence="1 2">
    <name>unnamed1</name>
</geneLocation>
<sequence length="139" mass="15211">MDDFSFDWPPTINQYYIAADWVIKNSNCSVGREGIAEAFAVICTLSSSAGSPVLITNIFSDYSLEVLFIPSLSNMALPNLPGLELSSSAIDAIGKAFSLNFLKSGNDTFLLEEHGMSLYIFMKHVRHTILQATGVELIN</sequence>
<keyword evidence="1" id="KW-0614">Plasmid</keyword>
<evidence type="ECO:0000313" key="2">
    <source>
        <dbReference type="Proteomes" id="UP000504844"/>
    </source>
</evidence>
<organism evidence="1 2">
    <name type="scientific">Deefgea piscis</name>
    <dbReference type="NCBI Taxonomy" id="2739061"/>
    <lineage>
        <taxon>Bacteria</taxon>
        <taxon>Pseudomonadati</taxon>
        <taxon>Pseudomonadota</taxon>
        <taxon>Betaproteobacteria</taxon>
        <taxon>Neisseriales</taxon>
        <taxon>Chitinibacteraceae</taxon>
        <taxon>Deefgea</taxon>
    </lineage>
</organism>
<protein>
    <submittedName>
        <fullName evidence="1">Uncharacterized protein</fullName>
    </submittedName>
</protein>